<evidence type="ECO:0000313" key="10">
    <source>
        <dbReference type="EMBL" id="KKY23594.1"/>
    </source>
</evidence>
<comment type="function">
    <text evidence="6 7">Recruits TFIIH to the initiation complex and stimulates the RNA polymerase II C-terminal domain kinase and DNA-dependent ATPase activities of TFIIH. Both TFIIH and TFIIE are required for promoter clearance by RNA polymerase.</text>
</comment>
<dbReference type="PIRSF" id="PIRSF016398">
    <property type="entry name" value="TFIIE-beta"/>
    <property type="match status" value="1"/>
</dbReference>
<evidence type="ECO:0000256" key="2">
    <source>
        <dbReference type="ARBA" id="ARBA00023015"/>
    </source>
</evidence>
<dbReference type="PROSITE" id="PS51351">
    <property type="entry name" value="TFIIE_BETA_C"/>
    <property type="match status" value="1"/>
</dbReference>
<reference evidence="10 11" key="1">
    <citation type="submission" date="2015-05" db="EMBL/GenBank/DDBJ databases">
        <title>Distinctive expansion of gene families associated with plant cell wall degradation and secondary metabolism in the genomes of grapevine trunk pathogens.</title>
        <authorList>
            <person name="Lawrence D.P."/>
            <person name="Travadon R."/>
            <person name="Rolshausen P.E."/>
            <person name="Baumgartner K."/>
        </authorList>
    </citation>
    <scope>NUCLEOTIDE SEQUENCE [LARGE SCALE GENOMIC DNA]</scope>
    <source>
        <strain evidence="10">UCRPC4</strain>
    </source>
</reference>
<name>A0A0G2EMN2_PHACM</name>
<evidence type="ECO:0000313" key="11">
    <source>
        <dbReference type="Proteomes" id="UP000053317"/>
    </source>
</evidence>
<reference evidence="10 11" key="2">
    <citation type="submission" date="2015-05" db="EMBL/GenBank/DDBJ databases">
        <authorList>
            <person name="Morales-Cruz A."/>
            <person name="Amrine K.C."/>
            <person name="Cantu D."/>
        </authorList>
    </citation>
    <scope>NUCLEOTIDE SEQUENCE [LARGE SCALE GENOMIC DNA]</scope>
    <source>
        <strain evidence="10">UCRPC4</strain>
    </source>
</reference>
<evidence type="ECO:0000256" key="6">
    <source>
        <dbReference type="ARBA" id="ARBA00025581"/>
    </source>
</evidence>
<dbReference type="GO" id="GO:0006367">
    <property type="term" value="P:transcription initiation at RNA polymerase II promoter"/>
    <property type="evidence" value="ECO:0007669"/>
    <property type="project" value="UniProtKB-UniRule"/>
</dbReference>
<keyword evidence="10" id="KW-0648">Protein biosynthesis</keyword>
<comment type="subunit">
    <text evidence="7">Tetramer of two alpha and two beta chains.</text>
</comment>
<proteinExistence type="inferred from homology"/>
<feature type="region of interest" description="Disordered" evidence="8">
    <location>
        <begin position="1"/>
        <end position="34"/>
    </location>
</feature>
<evidence type="ECO:0000256" key="5">
    <source>
        <dbReference type="ARBA" id="ARBA00023242"/>
    </source>
</evidence>
<dbReference type="GO" id="GO:0016251">
    <property type="term" value="F:RNA polymerase II general transcription initiation factor activity"/>
    <property type="evidence" value="ECO:0007669"/>
    <property type="project" value="EnsemblFungi"/>
</dbReference>
<evidence type="ECO:0000259" key="9">
    <source>
        <dbReference type="PROSITE" id="PS51351"/>
    </source>
</evidence>
<dbReference type="InterPro" id="IPR040501">
    <property type="entry name" value="TFA2_Winged_2"/>
</dbReference>
<feature type="region of interest" description="Disordered" evidence="8">
    <location>
        <begin position="222"/>
        <end position="249"/>
    </location>
</feature>
<dbReference type="PANTHER" id="PTHR12716">
    <property type="entry name" value="TRANSCRIPTION INITIATION FACTOR IIE, BETA SUBUNIT"/>
    <property type="match status" value="1"/>
</dbReference>
<dbReference type="EMBL" id="LCWF01000066">
    <property type="protein sequence ID" value="KKY23594.1"/>
    <property type="molecule type" value="Genomic_DNA"/>
</dbReference>
<accession>A0A0G2EMN2</accession>
<keyword evidence="2 7" id="KW-0805">Transcription regulation</keyword>
<keyword evidence="5 7" id="KW-0539">Nucleus</keyword>
<feature type="domain" description="TFIIE beta" evidence="9">
    <location>
        <begin position="27"/>
        <end position="108"/>
    </location>
</feature>
<dbReference type="OrthoDB" id="5323195at2759"/>
<dbReference type="InterPro" id="IPR016656">
    <property type="entry name" value="TFIIE-bsu"/>
</dbReference>
<comment type="subcellular location">
    <subcellularLocation>
        <location evidence="1 7">Nucleus</location>
    </subcellularLocation>
</comment>
<evidence type="ECO:0000256" key="4">
    <source>
        <dbReference type="ARBA" id="ARBA00023163"/>
    </source>
</evidence>
<dbReference type="PANTHER" id="PTHR12716:SF8">
    <property type="entry name" value="TRANSCRIPTION INITIATION FACTOR IIE SUBUNIT BETA"/>
    <property type="match status" value="1"/>
</dbReference>
<evidence type="ECO:0000256" key="1">
    <source>
        <dbReference type="ARBA" id="ARBA00004123"/>
    </source>
</evidence>
<comment type="caution">
    <text evidence="10">The sequence shown here is derived from an EMBL/GenBank/DDBJ whole genome shotgun (WGS) entry which is preliminary data.</text>
</comment>
<dbReference type="Pfam" id="PF02186">
    <property type="entry name" value="TFIIE_beta"/>
    <property type="match status" value="1"/>
</dbReference>
<dbReference type="InterPro" id="IPR003166">
    <property type="entry name" value="TFIIE_bsu_DNA-bd"/>
</dbReference>
<evidence type="ECO:0000256" key="3">
    <source>
        <dbReference type="ARBA" id="ARBA00023125"/>
    </source>
</evidence>
<evidence type="ECO:0000256" key="8">
    <source>
        <dbReference type="SAM" id="MobiDB-lite"/>
    </source>
</evidence>
<dbReference type="AlphaFoldDB" id="A0A0G2EMN2"/>
<organism evidence="10 11">
    <name type="scientific">Phaeomoniella chlamydospora</name>
    <name type="common">Phaeoacremonium chlamydosporum</name>
    <dbReference type="NCBI Taxonomy" id="158046"/>
    <lineage>
        <taxon>Eukaryota</taxon>
        <taxon>Fungi</taxon>
        <taxon>Dikarya</taxon>
        <taxon>Ascomycota</taxon>
        <taxon>Pezizomycotina</taxon>
        <taxon>Eurotiomycetes</taxon>
        <taxon>Chaetothyriomycetidae</taxon>
        <taxon>Phaeomoniellales</taxon>
        <taxon>Phaeomoniellaceae</taxon>
        <taxon>Phaeomoniella</taxon>
    </lineage>
</organism>
<evidence type="ECO:0000256" key="7">
    <source>
        <dbReference type="PIRNR" id="PIRNR016398"/>
    </source>
</evidence>
<feature type="compositionally biased region" description="Polar residues" evidence="8">
    <location>
        <begin position="22"/>
        <end position="34"/>
    </location>
</feature>
<protein>
    <recommendedName>
        <fullName evidence="7">Transcription initiation factor IIE subunit beta</fullName>
    </recommendedName>
</protein>
<keyword evidence="10" id="KW-0396">Initiation factor</keyword>
<sequence>MSSFKRTLAQPVLTPTPVPVPSQGSILSQPSDTGTGLRAETQVVYAIKYLKSKGDQPQKIGDIILYLSIQNTSDEHQREFKRKLIQNSKVNYDPKTETFTFRPLHDIRNADQLLAYLQAQKTAKGISVRELKDGWEDVETTINDLEDKGQLLVIRNKKNNDPRTVWPNDPTLIAPIDEEFRKLWDGIVLPDKETVVKILEEHHLTPAGRSNVTVKRPVKVEKKAKKRRQGKTTNTHMVGILRDYSHLKK</sequence>
<keyword evidence="4 7" id="KW-0804">Transcription</keyword>
<dbReference type="GO" id="GO:0005673">
    <property type="term" value="C:transcription factor TFIIE complex"/>
    <property type="evidence" value="ECO:0007669"/>
    <property type="project" value="UniProtKB-UniRule"/>
</dbReference>
<keyword evidence="11" id="KW-1185">Reference proteome</keyword>
<dbReference type="GO" id="GO:0003743">
    <property type="term" value="F:translation initiation factor activity"/>
    <property type="evidence" value="ECO:0007669"/>
    <property type="project" value="UniProtKB-KW"/>
</dbReference>
<comment type="similarity">
    <text evidence="7">Belongs to the TFIIE beta subunit family.</text>
</comment>
<dbReference type="GO" id="GO:0001097">
    <property type="term" value="F:TFIIH-class transcription factor complex binding"/>
    <property type="evidence" value="ECO:0007669"/>
    <property type="project" value="TreeGrafter"/>
</dbReference>
<keyword evidence="3 7" id="KW-0238">DNA-binding</keyword>
<dbReference type="Proteomes" id="UP000053317">
    <property type="component" value="Unassembled WGS sequence"/>
</dbReference>
<dbReference type="GO" id="GO:0003677">
    <property type="term" value="F:DNA binding"/>
    <property type="evidence" value="ECO:0007669"/>
    <property type="project" value="UniProtKB-UniRule"/>
</dbReference>
<gene>
    <name evidence="10" type="ORF">UCRPC4_g02857</name>
</gene>
<dbReference type="Pfam" id="PF18121">
    <property type="entry name" value="TFA2_Winged_2"/>
    <property type="match status" value="1"/>
</dbReference>